<proteinExistence type="predicted"/>
<dbReference type="PROSITE" id="PS50093">
    <property type="entry name" value="PKD"/>
    <property type="match status" value="2"/>
</dbReference>
<dbReference type="InterPro" id="IPR000601">
    <property type="entry name" value="PKD_dom"/>
</dbReference>
<evidence type="ECO:0000313" key="2">
    <source>
        <dbReference type="EMBL" id="KKL16457.1"/>
    </source>
</evidence>
<feature type="non-terminal residue" evidence="2">
    <location>
        <position position="1"/>
    </location>
</feature>
<feature type="domain" description="PKD" evidence="1">
    <location>
        <begin position="364"/>
        <end position="403"/>
    </location>
</feature>
<dbReference type="SUPFAM" id="SSF49299">
    <property type="entry name" value="PKD domain"/>
    <property type="match status" value="3"/>
</dbReference>
<dbReference type="Pfam" id="PF18911">
    <property type="entry name" value="PKD_4"/>
    <property type="match status" value="2"/>
</dbReference>
<sequence>GDTITYQWQENSGAGFNDIPEGGAYTGTKTNTLTLTSPQVTTQNGNLYRVLVSGVCNPPMVSDIAQLTVNTFPAIIQHPQDEELCEDGSVSFSAGATGTGITYHWQEDAGAGFVDITDGGIYSGATTQILTLTDIPTTNNGYKYRLQVRGSCATVSSSAANLAVNANPTANITGSGDFPIVCGGAPLTLNGNPAGGTGVYDKHAWTGDIFHLSSVNTEETVFQTVAHGTYNYTYTVTDSKGCIAKSLTTIENDRPDVRFISDARPSCGTVTVTFTNESQRAVAYEWNMDDPANPGKITDENPVYDFENFTSTVAYFNVELVGASANGCLDTARQVVTVYPSIDATFTIDPSEDCNPVIATMETTPGGSGYFWDFGDGNAENGSHLMVHQFNNTGTDPVTYTVTLTTTSFYGCTDQQTADITVHPLPTVNFTANPIIQKYPEATVSFNNLTQSGSWTFRWQFGDGNTSTETSPSHTYAEPGDYKVTLTAITTLCSDSNTHEV</sequence>
<organism evidence="2">
    <name type="scientific">marine sediment metagenome</name>
    <dbReference type="NCBI Taxonomy" id="412755"/>
    <lineage>
        <taxon>unclassified sequences</taxon>
        <taxon>metagenomes</taxon>
        <taxon>ecological metagenomes</taxon>
    </lineage>
</organism>
<feature type="non-terminal residue" evidence="2">
    <location>
        <position position="501"/>
    </location>
</feature>
<dbReference type="InterPro" id="IPR035986">
    <property type="entry name" value="PKD_dom_sf"/>
</dbReference>
<gene>
    <name evidence="2" type="ORF">LCGC14_2495370</name>
</gene>
<reference evidence="2" key="1">
    <citation type="journal article" date="2015" name="Nature">
        <title>Complex archaea that bridge the gap between prokaryotes and eukaryotes.</title>
        <authorList>
            <person name="Spang A."/>
            <person name="Saw J.H."/>
            <person name="Jorgensen S.L."/>
            <person name="Zaremba-Niedzwiedzka K."/>
            <person name="Martijn J."/>
            <person name="Lind A.E."/>
            <person name="van Eijk R."/>
            <person name="Schleper C."/>
            <person name="Guy L."/>
            <person name="Ettema T.J."/>
        </authorList>
    </citation>
    <scope>NUCLEOTIDE SEQUENCE</scope>
</reference>
<dbReference type="InterPro" id="IPR022409">
    <property type="entry name" value="PKD/Chitinase_dom"/>
</dbReference>
<comment type="caution">
    <text evidence="2">The sequence shown here is derived from an EMBL/GenBank/DDBJ whole genome shotgun (WGS) entry which is preliminary data.</text>
</comment>
<protein>
    <recommendedName>
        <fullName evidence="1">PKD domain-containing protein</fullName>
    </recommendedName>
</protein>
<feature type="domain" description="PKD" evidence="1">
    <location>
        <begin position="443"/>
        <end position="501"/>
    </location>
</feature>
<evidence type="ECO:0000259" key="1">
    <source>
        <dbReference type="PROSITE" id="PS50093"/>
    </source>
</evidence>
<dbReference type="AlphaFoldDB" id="A0A0F9BRF7"/>
<name>A0A0F9BRF7_9ZZZZ</name>
<accession>A0A0F9BRF7</accession>
<dbReference type="CDD" id="cd00146">
    <property type="entry name" value="PKD"/>
    <property type="match status" value="1"/>
</dbReference>
<dbReference type="Gene3D" id="2.60.40.10">
    <property type="entry name" value="Immunoglobulins"/>
    <property type="match status" value="4"/>
</dbReference>
<dbReference type="EMBL" id="LAZR01039653">
    <property type="protein sequence ID" value="KKL16457.1"/>
    <property type="molecule type" value="Genomic_DNA"/>
</dbReference>
<dbReference type="InterPro" id="IPR013783">
    <property type="entry name" value="Ig-like_fold"/>
</dbReference>
<dbReference type="SMART" id="SM00089">
    <property type="entry name" value="PKD"/>
    <property type="match status" value="2"/>
</dbReference>